<dbReference type="Proteomes" id="UP000794436">
    <property type="component" value="Unassembled WGS sequence"/>
</dbReference>
<dbReference type="PANTHER" id="PTHR20946">
    <property type="entry name" value="SANT AND BTB DOMAIN REGULATOR OF CLASS SWITCH RECOMBINATION"/>
    <property type="match status" value="1"/>
</dbReference>
<dbReference type="InterPro" id="IPR045902">
    <property type="entry name" value="SANBR-like"/>
</dbReference>
<reference evidence="2" key="1">
    <citation type="submission" date="2019-03" db="EMBL/GenBank/DDBJ databases">
        <title>Long read genome sequence of the mycoparasitic Pythium oligandrum ATCC 38472 isolated from sugarbeet rhizosphere.</title>
        <authorList>
            <person name="Gaulin E."/>
        </authorList>
    </citation>
    <scope>NUCLEOTIDE SEQUENCE</scope>
    <source>
        <strain evidence="2">ATCC 38472_TT</strain>
    </source>
</reference>
<protein>
    <recommendedName>
        <fullName evidence="1">SANT and BTB domain-containing protein</fullName>
    </recommendedName>
</protein>
<gene>
    <name evidence="2" type="ORF">Poli38472_003345</name>
</gene>
<sequence>MARNVLIHVFDEYRKATKDFVCPREVLLDKMKYFRAYLNQANEHDEIDISVHCDVEIFEWLVEYMNQRDVDTRPKITLENIASILVSSEFLQMDVLVEECVAFVTSRMQEFLQLRVDFGCLSDTTITKLAERCTTEQLQRLQDPKDKILSKLQRKKLELLLRELQEAKCTLCCCENCELLYLSSEESQLHCSQGVRQLSAHGELVASHRPKTGWVPDEWLKTVIQDKNVSWGAAYWYVWASTQYMQCDTCQRYCSLLEFRDCFYHPGQIVGVGAEAKYSCCGARIFLGGETDGSGCKSREHKLAPSTPATIQKSVQILNASWSAITSCSKVVRPPPYGRSCLYIDMSIVCPAPTVEQSAELDQVLKKPWPMNADAASPRRRRQWQTMRLQEQDRIRIQVLTKRLLQLRQNLTV</sequence>
<dbReference type="EMBL" id="SPLM01000144">
    <property type="protein sequence ID" value="TMW57420.1"/>
    <property type="molecule type" value="Genomic_DNA"/>
</dbReference>
<name>A0A8K1FBL8_PYTOL</name>
<proteinExistence type="predicted"/>
<dbReference type="OrthoDB" id="550012at2759"/>
<dbReference type="Gene3D" id="3.30.710.10">
    <property type="entry name" value="Potassium Channel Kv1.1, Chain A"/>
    <property type="match status" value="1"/>
</dbReference>
<feature type="domain" description="SANT and BTB" evidence="1">
    <location>
        <begin position="6"/>
        <end position="101"/>
    </location>
</feature>
<evidence type="ECO:0000259" key="1">
    <source>
        <dbReference type="Pfam" id="PF11822"/>
    </source>
</evidence>
<dbReference type="InterPro" id="IPR011333">
    <property type="entry name" value="SKP1/BTB/POZ_sf"/>
</dbReference>
<dbReference type="SUPFAM" id="SSF54695">
    <property type="entry name" value="POZ domain"/>
    <property type="match status" value="1"/>
</dbReference>
<dbReference type="InterPro" id="IPR021777">
    <property type="entry name" value="SANBR_BTB"/>
</dbReference>
<dbReference type="Pfam" id="PF11822">
    <property type="entry name" value="BTB_SANBR"/>
    <property type="match status" value="1"/>
</dbReference>
<evidence type="ECO:0000313" key="2">
    <source>
        <dbReference type="EMBL" id="TMW57420.1"/>
    </source>
</evidence>
<dbReference type="PANTHER" id="PTHR20946:SF0">
    <property type="entry name" value="SANT AND BTB DOMAIN REGULATOR OF CLASS SWITCH RECOMBINATION"/>
    <property type="match status" value="1"/>
</dbReference>
<accession>A0A8K1FBL8</accession>
<comment type="caution">
    <text evidence="2">The sequence shown here is derived from an EMBL/GenBank/DDBJ whole genome shotgun (WGS) entry which is preliminary data.</text>
</comment>
<organism evidence="2 3">
    <name type="scientific">Pythium oligandrum</name>
    <name type="common">Mycoparasitic fungus</name>
    <dbReference type="NCBI Taxonomy" id="41045"/>
    <lineage>
        <taxon>Eukaryota</taxon>
        <taxon>Sar</taxon>
        <taxon>Stramenopiles</taxon>
        <taxon>Oomycota</taxon>
        <taxon>Peronosporomycetes</taxon>
        <taxon>Pythiales</taxon>
        <taxon>Pythiaceae</taxon>
        <taxon>Pythium</taxon>
    </lineage>
</organism>
<dbReference type="AlphaFoldDB" id="A0A8K1FBL8"/>
<keyword evidence="3" id="KW-1185">Reference proteome</keyword>
<evidence type="ECO:0000313" key="3">
    <source>
        <dbReference type="Proteomes" id="UP000794436"/>
    </source>
</evidence>